<evidence type="ECO:0000256" key="2">
    <source>
        <dbReference type="SAM" id="MobiDB-lite"/>
    </source>
</evidence>
<keyword evidence="1" id="KW-0175">Coiled coil</keyword>
<evidence type="ECO:0008006" key="5">
    <source>
        <dbReference type="Google" id="ProtNLM"/>
    </source>
</evidence>
<dbReference type="EMBL" id="JBCLSQ010000017">
    <property type="protein sequence ID" value="MEY8538278.1"/>
    <property type="molecule type" value="Genomic_DNA"/>
</dbReference>
<keyword evidence="4" id="KW-1185">Reference proteome</keyword>
<evidence type="ECO:0000313" key="3">
    <source>
        <dbReference type="EMBL" id="MEY8538278.1"/>
    </source>
</evidence>
<accession>A0ABV4D945</accession>
<reference evidence="3 4" key="1">
    <citation type="submission" date="2024-03" db="EMBL/GenBank/DDBJ databases">
        <title>Mouse gut bacterial collection (mGBC) of GemPharmatech.</title>
        <authorList>
            <person name="He Y."/>
            <person name="Dong L."/>
            <person name="Wu D."/>
            <person name="Gao X."/>
            <person name="Lin Z."/>
        </authorList>
    </citation>
    <scope>NUCLEOTIDE SEQUENCE [LARGE SCALE GENOMIC DNA]</scope>
    <source>
        <strain evidence="3 4">20-218</strain>
    </source>
</reference>
<feature type="compositionally biased region" description="Basic and acidic residues" evidence="2">
    <location>
        <begin position="61"/>
        <end position="72"/>
    </location>
</feature>
<dbReference type="RefSeq" id="WP_369918473.1">
    <property type="nucleotide sequence ID" value="NZ_JBCLSQ010000017.1"/>
</dbReference>
<feature type="compositionally biased region" description="Acidic residues" evidence="2">
    <location>
        <begin position="143"/>
        <end position="153"/>
    </location>
</feature>
<sequence length="234" mass="26186">MYYKKELKAALKKLKSKNDFAYQAGVNDALDLLDEMEEFIVLENSSQETTHENTHVGTQKNKAENFGEKEESVSPSALPIDFSELKQKAQELIDAPMPESVDLEIAGISSTISDEELMFNSKSNEKIPSITERPTFKGWAELEGTEESETASETEEIIKEKIDFEKAQEVSGSITNLNEAEFTAEPQAVIEEAQEVEAIVDSEEQEKMRKAQLLAEARAQALAEAEELEEDDDE</sequence>
<feature type="region of interest" description="Disordered" evidence="2">
    <location>
        <begin position="44"/>
        <end position="77"/>
    </location>
</feature>
<comment type="caution">
    <text evidence="3">The sequence shown here is derived from an EMBL/GenBank/DDBJ whole genome shotgun (WGS) entry which is preliminary data.</text>
</comment>
<evidence type="ECO:0000256" key="1">
    <source>
        <dbReference type="SAM" id="Coils"/>
    </source>
</evidence>
<feature type="coiled-coil region" evidence="1">
    <location>
        <begin position="200"/>
        <end position="234"/>
    </location>
</feature>
<gene>
    <name evidence="3" type="ORF">AALM99_07470</name>
</gene>
<dbReference type="Proteomes" id="UP001565242">
    <property type="component" value="Unassembled WGS sequence"/>
</dbReference>
<organism evidence="3 4">
    <name type="scientific">Lactococcus muris</name>
    <dbReference type="NCBI Taxonomy" id="2941330"/>
    <lineage>
        <taxon>Bacteria</taxon>
        <taxon>Bacillati</taxon>
        <taxon>Bacillota</taxon>
        <taxon>Bacilli</taxon>
        <taxon>Lactobacillales</taxon>
        <taxon>Streptococcaceae</taxon>
        <taxon>Lactococcus</taxon>
    </lineage>
</organism>
<evidence type="ECO:0000313" key="4">
    <source>
        <dbReference type="Proteomes" id="UP001565242"/>
    </source>
</evidence>
<name>A0ABV4D945_9LACT</name>
<protein>
    <recommendedName>
        <fullName evidence="5">Coil containing protein</fullName>
    </recommendedName>
</protein>
<feature type="region of interest" description="Disordered" evidence="2">
    <location>
        <begin position="123"/>
        <end position="153"/>
    </location>
</feature>
<proteinExistence type="predicted"/>